<sequence>MSSEIEKKYLTDLEVVSLAIDIEDRGYEFYTMASEKFSNDKKIKEFFDEMAREELIHKSKFEELYRKLLDEKKGDDSAYFDIEASIYLTMLYKTSVFPSKDSVNKVLKKINTYEDAIELAIRAEKDSIIFYDEIVKDAKFDSTKKVAITLLNEEIKHFIDLSNMVKSI</sequence>
<dbReference type="InterPro" id="IPR003251">
    <property type="entry name" value="Rr_diiron-bd_dom"/>
</dbReference>
<accession>A0A223HYV5</accession>
<evidence type="ECO:0000313" key="2">
    <source>
        <dbReference type="Proteomes" id="UP000214975"/>
    </source>
</evidence>
<dbReference type="AlphaFoldDB" id="A0A223HYV5"/>
<dbReference type="GO" id="GO:0046872">
    <property type="term" value="F:metal ion binding"/>
    <property type="evidence" value="ECO:0007669"/>
    <property type="project" value="InterPro"/>
</dbReference>
<dbReference type="CDD" id="cd01045">
    <property type="entry name" value="Ferritin_like_AB"/>
    <property type="match status" value="1"/>
</dbReference>
<dbReference type="Proteomes" id="UP000214975">
    <property type="component" value="Chromosome"/>
</dbReference>
<organism evidence="1 2">
    <name type="scientific">Thermoanaerobacterium thermosaccharolyticum</name>
    <name type="common">Clostridium thermosaccharolyticum</name>
    <dbReference type="NCBI Taxonomy" id="1517"/>
    <lineage>
        <taxon>Bacteria</taxon>
        <taxon>Bacillati</taxon>
        <taxon>Bacillota</taxon>
        <taxon>Clostridia</taxon>
        <taxon>Thermoanaerobacterales</taxon>
        <taxon>Thermoanaerobacteraceae</taxon>
        <taxon>Thermoanaerobacterium</taxon>
    </lineage>
</organism>
<dbReference type="RefSeq" id="WP_094397327.1">
    <property type="nucleotide sequence ID" value="NZ_CP016893.1"/>
</dbReference>
<dbReference type="PANTHER" id="PTHR33531">
    <property type="entry name" value="RUBRERYTHRIN SUBFAMILY"/>
    <property type="match status" value="1"/>
</dbReference>
<evidence type="ECO:0000313" key="1">
    <source>
        <dbReference type="EMBL" id="AST57653.1"/>
    </source>
</evidence>
<proteinExistence type="predicted"/>
<dbReference type="InterPro" id="IPR009078">
    <property type="entry name" value="Ferritin-like_SF"/>
</dbReference>
<reference evidence="1 2" key="1">
    <citation type="submission" date="2016-08" db="EMBL/GenBank/DDBJ databases">
        <title>A novel genetic cassette of butanologenic Thermoanaerobacterium thermosaccharolyticum that directly convert cellulose to butanol.</title>
        <authorList>
            <person name="Li T."/>
            <person name="He J."/>
        </authorList>
    </citation>
    <scope>NUCLEOTIDE SEQUENCE [LARGE SCALE GENOMIC DNA]</scope>
    <source>
        <strain evidence="1 2">TG57</strain>
    </source>
</reference>
<dbReference type="EMBL" id="CP016893">
    <property type="protein sequence ID" value="AST57653.1"/>
    <property type="molecule type" value="Genomic_DNA"/>
</dbReference>
<dbReference type="PANTHER" id="PTHR33531:SF7">
    <property type="entry name" value="HYPOTHETICAL MEMBRANE PROTEIN, CONSERVED"/>
    <property type="match status" value="1"/>
</dbReference>
<name>A0A223HYV5_THETR</name>
<dbReference type="SUPFAM" id="SSF47240">
    <property type="entry name" value="Ferritin-like"/>
    <property type="match status" value="1"/>
</dbReference>
<dbReference type="InterPro" id="IPR012347">
    <property type="entry name" value="Ferritin-like"/>
</dbReference>
<gene>
    <name evidence="1" type="ORF">Thert_01642</name>
</gene>
<dbReference type="Pfam" id="PF02915">
    <property type="entry name" value="Rubrerythrin"/>
    <property type="match status" value="1"/>
</dbReference>
<dbReference type="GO" id="GO:0016491">
    <property type="term" value="F:oxidoreductase activity"/>
    <property type="evidence" value="ECO:0007669"/>
    <property type="project" value="InterPro"/>
</dbReference>
<dbReference type="Gene3D" id="1.20.1260.10">
    <property type="match status" value="1"/>
</dbReference>
<protein>
    <submittedName>
        <fullName evidence="1">Rubrerythrin</fullName>
    </submittedName>
</protein>